<accession>A0ABT6I023</accession>
<reference evidence="1" key="1">
    <citation type="journal article" date="2015" name="Antonie Van Leeuwenhoek">
        <title>Comparative 16S rRNA signatures and multilocus sequence analysis for the genus Salinicola and description of Salinicola acroporae sp. nov., isolated from coral Acropora digitifera.</title>
        <authorList>
            <person name="Lepcha R.T."/>
            <person name="Poddar A."/>
            <person name="Schumann P."/>
            <person name="Das S.K."/>
        </authorList>
    </citation>
    <scope>NUCLEOTIDE SEQUENCE</scope>
    <source>
        <strain evidence="1">S4-41</strain>
    </source>
</reference>
<keyword evidence="2" id="KW-1185">Reference proteome</keyword>
<organism evidence="1 2">
    <name type="scientific">Salinicola acroporae</name>
    <dbReference type="NCBI Taxonomy" id="1541440"/>
    <lineage>
        <taxon>Bacteria</taxon>
        <taxon>Pseudomonadati</taxon>
        <taxon>Pseudomonadota</taxon>
        <taxon>Gammaproteobacteria</taxon>
        <taxon>Oceanospirillales</taxon>
        <taxon>Halomonadaceae</taxon>
        <taxon>Salinicola</taxon>
    </lineage>
</organism>
<dbReference type="EMBL" id="PGFS01000001">
    <property type="protein sequence ID" value="MDH4571083.1"/>
    <property type="molecule type" value="Genomic_DNA"/>
</dbReference>
<gene>
    <name evidence="1" type="ORF">CUR86_00505</name>
</gene>
<dbReference type="Proteomes" id="UP001162135">
    <property type="component" value="Unassembled WGS sequence"/>
</dbReference>
<reference evidence="1" key="2">
    <citation type="submission" date="2017-11" db="EMBL/GenBank/DDBJ databases">
        <authorList>
            <person name="Das S.K."/>
        </authorList>
    </citation>
    <scope>NUCLEOTIDE SEQUENCE</scope>
    <source>
        <strain evidence="1">S4-41</strain>
    </source>
</reference>
<sequence length="93" mass="10311">MGAGILLFVMASDAVIMGLYGENAINSRLYDEYSPQGYYIVKYDGHQESGNGIHCPTGDDGLYFGPQGEERSSERAFYMACPRLDGIYAQLKR</sequence>
<comment type="caution">
    <text evidence="1">The sequence shown here is derived from an EMBL/GenBank/DDBJ whole genome shotgun (WGS) entry which is preliminary data.</text>
</comment>
<proteinExistence type="predicted"/>
<name>A0ABT6I023_9GAMM</name>
<evidence type="ECO:0000313" key="2">
    <source>
        <dbReference type="Proteomes" id="UP001162135"/>
    </source>
</evidence>
<evidence type="ECO:0000313" key="1">
    <source>
        <dbReference type="EMBL" id="MDH4571083.1"/>
    </source>
</evidence>
<protein>
    <submittedName>
        <fullName evidence="1">Uncharacterized protein</fullName>
    </submittedName>
</protein>